<proteinExistence type="predicted"/>
<dbReference type="SUPFAM" id="SSF48403">
    <property type="entry name" value="Ankyrin repeat"/>
    <property type="match status" value="2"/>
</dbReference>
<keyword evidence="1" id="KW-0677">Repeat</keyword>
<dbReference type="OrthoDB" id="1577640at2759"/>
<dbReference type="Gene3D" id="3.40.50.300">
    <property type="entry name" value="P-loop containing nucleotide triphosphate hydrolases"/>
    <property type="match status" value="1"/>
</dbReference>
<reference evidence="6" key="1">
    <citation type="submission" date="2022-11" db="EMBL/GenBank/DDBJ databases">
        <authorList>
            <person name="Scott C."/>
            <person name="Bruce N."/>
        </authorList>
    </citation>
    <scope>NUCLEOTIDE SEQUENCE</scope>
</reference>
<dbReference type="SMART" id="SM00248">
    <property type="entry name" value="ANK"/>
    <property type="match status" value="7"/>
</dbReference>
<feature type="repeat" description="ANK" evidence="3">
    <location>
        <begin position="1213"/>
        <end position="1245"/>
    </location>
</feature>
<dbReference type="Pfam" id="PF22939">
    <property type="entry name" value="WHD_GPIID"/>
    <property type="match status" value="1"/>
</dbReference>
<feature type="repeat" description="ANK" evidence="3">
    <location>
        <begin position="1180"/>
        <end position="1212"/>
    </location>
</feature>
<gene>
    <name evidence="6" type="ORF">PPNO1_LOCUS2978</name>
</gene>
<evidence type="ECO:0000259" key="4">
    <source>
        <dbReference type="Pfam" id="PF22939"/>
    </source>
</evidence>
<dbReference type="InterPro" id="IPR002110">
    <property type="entry name" value="Ankyrin_rpt"/>
</dbReference>
<feature type="domain" description="Nephrocystin 3-like N-terminal" evidence="5">
    <location>
        <begin position="599"/>
        <end position="774"/>
    </location>
</feature>
<dbReference type="PROSITE" id="PS50297">
    <property type="entry name" value="ANK_REP_REGION"/>
    <property type="match status" value="5"/>
</dbReference>
<evidence type="ECO:0000256" key="3">
    <source>
        <dbReference type="PROSITE-ProRule" id="PRU00023"/>
    </source>
</evidence>
<name>A0A9P1GZJ6_9PEZI</name>
<dbReference type="Proteomes" id="UP000838763">
    <property type="component" value="Unassembled WGS sequence"/>
</dbReference>
<feature type="repeat" description="ANK" evidence="3">
    <location>
        <begin position="1279"/>
        <end position="1311"/>
    </location>
</feature>
<evidence type="ECO:0000256" key="2">
    <source>
        <dbReference type="ARBA" id="ARBA00023043"/>
    </source>
</evidence>
<evidence type="ECO:0000313" key="6">
    <source>
        <dbReference type="EMBL" id="CAI4213228.1"/>
    </source>
</evidence>
<comment type="caution">
    <text evidence="6">The sequence shown here is derived from an EMBL/GenBank/DDBJ whole genome shotgun (WGS) entry which is preliminary data.</text>
</comment>
<dbReference type="Pfam" id="PF24883">
    <property type="entry name" value="NPHP3_N"/>
    <property type="match status" value="1"/>
</dbReference>
<accession>A0A9P1GZJ6</accession>
<dbReference type="InterPro" id="IPR036770">
    <property type="entry name" value="Ankyrin_rpt-contain_sf"/>
</dbReference>
<feature type="repeat" description="ANK" evidence="3">
    <location>
        <begin position="1246"/>
        <end position="1278"/>
    </location>
</feature>
<dbReference type="InterPro" id="IPR027417">
    <property type="entry name" value="P-loop_NTPase"/>
</dbReference>
<feature type="repeat" description="ANK" evidence="3">
    <location>
        <begin position="1340"/>
        <end position="1372"/>
    </location>
</feature>
<dbReference type="InterPro" id="IPR050889">
    <property type="entry name" value="Dendritic_Spine_Reg/Scaffold"/>
</dbReference>
<dbReference type="Pfam" id="PF00023">
    <property type="entry name" value="Ank"/>
    <property type="match status" value="1"/>
</dbReference>
<evidence type="ECO:0000259" key="5">
    <source>
        <dbReference type="Pfam" id="PF24883"/>
    </source>
</evidence>
<keyword evidence="2 3" id="KW-0040">ANK repeat</keyword>
<evidence type="ECO:0008006" key="8">
    <source>
        <dbReference type="Google" id="ProtNLM"/>
    </source>
</evidence>
<dbReference type="InterPro" id="IPR054471">
    <property type="entry name" value="GPIID_WHD"/>
</dbReference>
<evidence type="ECO:0000256" key="1">
    <source>
        <dbReference type="ARBA" id="ARBA00022737"/>
    </source>
</evidence>
<dbReference type="Gene3D" id="1.25.40.20">
    <property type="entry name" value="Ankyrin repeat-containing domain"/>
    <property type="match status" value="3"/>
</dbReference>
<dbReference type="InterPro" id="IPR056884">
    <property type="entry name" value="NPHP3-like_N"/>
</dbReference>
<evidence type="ECO:0000313" key="7">
    <source>
        <dbReference type="Proteomes" id="UP000838763"/>
    </source>
</evidence>
<dbReference type="PANTHER" id="PTHR24166">
    <property type="entry name" value="ROLLING PEBBLES, ISOFORM B"/>
    <property type="match status" value="1"/>
</dbReference>
<dbReference type="PANTHER" id="PTHR24166:SF48">
    <property type="entry name" value="PROTEIN VAPYRIN"/>
    <property type="match status" value="1"/>
</dbReference>
<dbReference type="Pfam" id="PF12796">
    <property type="entry name" value="Ank_2"/>
    <property type="match status" value="3"/>
</dbReference>
<dbReference type="SUPFAM" id="SSF52540">
    <property type="entry name" value="P-loop containing nucleoside triphosphate hydrolases"/>
    <property type="match status" value="1"/>
</dbReference>
<feature type="domain" description="GPI inositol-deacylase winged helix" evidence="4">
    <location>
        <begin position="882"/>
        <end position="963"/>
    </location>
</feature>
<dbReference type="PROSITE" id="PS50088">
    <property type="entry name" value="ANK_REPEAT"/>
    <property type="match status" value="5"/>
</dbReference>
<dbReference type="EMBL" id="CALLCH030000007">
    <property type="protein sequence ID" value="CAI4213228.1"/>
    <property type="molecule type" value="Genomic_DNA"/>
</dbReference>
<protein>
    <recommendedName>
        <fullName evidence="8">Ankyrin</fullName>
    </recommendedName>
</protein>
<sequence length="1390" mass="153085">MDPSRSRELVNLDDLPSDLDEVRALVDQRLGGAVAAQKAHHESPALASKVGRKAQGILEKLSVYLTAYGELISLASSSDPIAGTACQALSMLVLINLRASEIQISHDIHRDDDDLSQLIRVTYHKTYVFSVQASYYYLAPRWRRIFRGIAEPPEVGVKNAADELDGVIRDVRARCGILTQRRIRDIEVRLIKVEKYTEDTFKLEEDSAVRSDLELLRSLERKLRHKLQDDASLRMYRSDLAALFDLLLVSGETEEHQEMHCWLSPGLFSVCDARKSLGGDTVLLFCCRGSSAFGRVGLKALLTDLIYQLLAADPTCLRDDAIRKALPGSEEGSGSRARASSLDDISVLKSLFTKLVGKRGRVWLFIDRVDWFVNSASLLKTLGKVMAELDGGPGEDCLKVFALASSDAAEEFKLTGRGEEMRTASVTSVLKLTSKVVQDITSAQDAEKHSEAFLDELCACGTVLQQLKKRSDDVEAQAWRVTTEALEAPGAPLGRLHTLLHKQKELEEISEVTQREKSLLQLALVIDSQRFVREIEKSAPECSQQLMTLLSRLQDGQDSIPERTEESEQPERLLVFGYPTRQDYAARHNDALGRRQPSTGQWFLEHPKFSPWLEKPRETLFCPGIPGAGKTILTSIVIEDLLNRFKGRKDIGLAYIYCDLRRRGEQTPCALSLNLMRQLTRGREDLPAGVNSRSCWRPNAATICNFHHCNWLMPPCEDVEPSLNNVITHLYSRTFIIIDAVDELGVDDDHRSEFLARMLKLQAKCGINLLVTSRPVPDIAEVFKASITLEIRAREHNVRRFLDANISQLPPFVQQRPDLQEEAIYAIVGAVDGRFLLARLHLESLVGEKSIETLQHALSALPVGPVAYDRAYDEVLKRIESQASHKARLAKQALSWITRATRLLRDKELQHALAVEKGQASLNVDRLPDIADIVSSCGGLVLVDKKSGIVRLIHHTAHDYFTRTWKKCVLGWTVFMAVGARGGKAEKQPAFPLRRKNWAYHATQAENVGQYVLDFLHRDVNVEAERTPLIWAAMAGNEEIFKLVLETGLVDVNSADVDGLTPLAYAAMGAMTPSSDSSWRPNPLAWAAKAGKIEVVNLLLEIGNLGVDGSPRSDDSLAKLVPSLLMGAGPGSASRAATGKELLTRVAGAAWGMMVQLVQGKGHLSRSEENRLWDLDSNDRKRTPLSLAAESGHETLVRLLLDRGADINLGDVHERTALSWAAGAGREAIVLLLLVRGADPDTVDERGRTPLSWAAEVGQEMIVQLLLSRKVDVNAPKGTDRGPLGWAAVNGYETIVRLLLERGADVNPVDTSGPPLLLAAEEGRATIVELLIAGEPMSIHGRTPISWAAALASEPIVRLLLDANSDVDPVDKAGMTPLARAAGACVGGSQ</sequence>
<dbReference type="PRINTS" id="PR01415">
    <property type="entry name" value="ANKYRIN"/>
</dbReference>
<keyword evidence="7" id="KW-1185">Reference proteome</keyword>
<organism evidence="6 7">
    <name type="scientific">Parascedosporium putredinis</name>
    <dbReference type="NCBI Taxonomy" id="1442378"/>
    <lineage>
        <taxon>Eukaryota</taxon>
        <taxon>Fungi</taxon>
        <taxon>Dikarya</taxon>
        <taxon>Ascomycota</taxon>
        <taxon>Pezizomycotina</taxon>
        <taxon>Sordariomycetes</taxon>
        <taxon>Hypocreomycetidae</taxon>
        <taxon>Microascales</taxon>
        <taxon>Microascaceae</taxon>
        <taxon>Parascedosporium</taxon>
    </lineage>
</organism>